<protein>
    <submittedName>
        <fullName evidence="9">Alanine-adding enzyme MurN</fullName>
    </submittedName>
</protein>
<dbReference type="SUPFAM" id="SSF55729">
    <property type="entry name" value="Acyl-CoA N-acyltransferases (Nat)"/>
    <property type="match status" value="2"/>
</dbReference>
<evidence type="ECO:0000256" key="4">
    <source>
        <dbReference type="ARBA" id="ARBA00022960"/>
    </source>
</evidence>
<dbReference type="InterPro" id="IPR003447">
    <property type="entry name" value="FEMABX"/>
</dbReference>
<keyword evidence="3" id="KW-0808">Transferase</keyword>
<dbReference type="PANTHER" id="PTHR36174:SF2">
    <property type="entry name" value="AMINOACYLTRANSFERASE FEMA"/>
    <property type="match status" value="1"/>
</dbReference>
<gene>
    <name evidence="9" type="ORF">IV73_GL000190</name>
</gene>
<dbReference type="GO" id="GO:0016755">
    <property type="term" value="F:aminoacyltransferase activity"/>
    <property type="evidence" value="ECO:0007669"/>
    <property type="project" value="InterPro"/>
</dbReference>
<evidence type="ECO:0000256" key="1">
    <source>
        <dbReference type="ARBA" id="ARBA00009943"/>
    </source>
</evidence>
<keyword evidence="7" id="KW-0961">Cell wall biogenesis/degradation</keyword>
<keyword evidence="4" id="KW-0133">Cell shape</keyword>
<dbReference type="STRING" id="1616.IV73_GL000190"/>
<evidence type="ECO:0000256" key="2">
    <source>
        <dbReference type="ARBA" id="ARBA00022490"/>
    </source>
</evidence>
<evidence type="ECO:0000256" key="3">
    <source>
        <dbReference type="ARBA" id="ARBA00022679"/>
    </source>
</evidence>
<dbReference type="Pfam" id="PF02388">
    <property type="entry name" value="FemAB"/>
    <property type="match status" value="1"/>
</dbReference>
<keyword evidence="2" id="KW-0963">Cytoplasm</keyword>
<dbReference type="PATRIC" id="fig|1616.3.peg.195"/>
<dbReference type="GO" id="GO:0009252">
    <property type="term" value="P:peptidoglycan biosynthetic process"/>
    <property type="evidence" value="ECO:0007669"/>
    <property type="project" value="UniProtKB-KW"/>
</dbReference>
<name>A0A0R2JED2_9LACO</name>
<dbReference type="Proteomes" id="UP000051655">
    <property type="component" value="Unassembled WGS sequence"/>
</dbReference>
<dbReference type="PROSITE" id="PS51191">
    <property type="entry name" value="FEMABX"/>
    <property type="match status" value="1"/>
</dbReference>
<dbReference type="Gene3D" id="3.40.630.30">
    <property type="match status" value="2"/>
</dbReference>
<organism evidence="9 10">
    <name type="scientific">Weissella kandleri</name>
    <dbReference type="NCBI Taxonomy" id="1616"/>
    <lineage>
        <taxon>Bacteria</taxon>
        <taxon>Bacillati</taxon>
        <taxon>Bacillota</taxon>
        <taxon>Bacilli</taxon>
        <taxon>Lactobacillales</taxon>
        <taxon>Lactobacillaceae</taxon>
        <taxon>Weissella</taxon>
    </lineage>
</organism>
<keyword evidence="6" id="KW-0012">Acyltransferase</keyword>
<dbReference type="PANTHER" id="PTHR36174">
    <property type="entry name" value="LIPID II:GLYCINE GLYCYLTRANSFERASE"/>
    <property type="match status" value="1"/>
</dbReference>
<evidence type="ECO:0000313" key="10">
    <source>
        <dbReference type="Proteomes" id="UP000051655"/>
    </source>
</evidence>
<sequence>MIFADISDRQDAWQNFVDASPRGNFAQSVGQYKIHEKAQRNVKILAVLDENTNDILMGGLITWAHVKMGQAFLMDYGPVAINYNADVLNFFVQSLLDYAKQRNGLFLKMTPDMYYQNFDNHGEALSEPNDDLIALYENAGLKHQPFQNGMTTDGVASWQYVKDLQGLTEDNVMKSYHSQVQKNVKKARKYGVTVRSLQRDELPMFHQITEDTSNRRGFHNKSLTYYEHAYDIYKDDAYFMVAEVNLRDYLAKVEQELQTVQNKRDKLALKKDNEKQVLNLDNQIKSLHKRVATARKMLADSANDVAILSAAMFIITPQEVSYLFGGSYQEYADFYGPQSIQDYMIREGIRRQIPLYNFLGIAGKFDGSDGVFEFKTRFGGYAQLMLGSFEMPVLPTRYRVYRFLKKLIGRG</sequence>
<dbReference type="InterPro" id="IPR050644">
    <property type="entry name" value="PG_Glycine_Bridge_Synth"/>
</dbReference>
<dbReference type="EMBL" id="JQBP01000001">
    <property type="protein sequence ID" value="KRN75695.1"/>
    <property type="molecule type" value="Genomic_DNA"/>
</dbReference>
<reference evidence="9 10" key="1">
    <citation type="journal article" date="2015" name="Genome Announc.">
        <title>Expanding the biotechnology potential of lactobacilli through comparative genomics of 213 strains and associated genera.</title>
        <authorList>
            <person name="Sun Z."/>
            <person name="Harris H.M."/>
            <person name="McCann A."/>
            <person name="Guo C."/>
            <person name="Argimon S."/>
            <person name="Zhang W."/>
            <person name="Yang X."/>
            <person name="Jeffery I.B."/>
            <person name="Cooney J.C."/>
            <person name="Kagawa T.F."/>
            <person name="Liu W."/>
            <person name="Song Y."/>
            <person name="Salvetti E."/>
            <person name="Wrobel A."/>
            <person name="Rasinkangas P."/>
            <person name="Parkhill J."/>
            <person name="Rea M.C."/>
            <person name="O'Sullivan O."/>
            <person name="Ritari J."/>
            <person name="Douillard F.P."/>
            <person name="Paul Ross R."/>
            <person name="Yang R."/>
            <person name="Briner A.E."/>
            <person name="Felis G.E."/>
            <person name="de Vos W.M."/>
            <person name="Barrangou R."/>
            <person name="Klaenhammer T.R."/>
            <person name="Caufield P.W."/>
            <person name="Cui Y."/>
            <person name="Zhang H."/>
            <person name="O'Toole P.W."/>
        </authorList>
    </citation>
    <scope>NUCLEOTIDE SEQUENCE [LARGE SCALE GENOMIC DNA]</scope>
    <source>
        <strain evidence="9 10">DSM 20593</strain>
    </source>
</reference>
<dbReference type="GO" id="GO:0071555">
    <property type="term" value="P:cell wall organization"/>
    <property type="evidence" value="ECO:0007669"/>
    <property type="project" value="UniProtKB-KW"/>
</dbReference>
<dbReference type="RefSeq" id="WP_057753496.1">
    <property type="nucleotide sequence ID" value="NZ_JQBP01000001.1"/>
</dbReference>
<accession>A0A0R2JED2</accession>
<evidence type="ECO:0000256" key="6">
    <source>
        <dbReference type="ARBA" id="ARBA00023315"/>
    </source>
</evidence>
<dbReference type="OrthoDB" id="2303924at2"/>
<keyword evidence="10" id="KW-1185">Reference proteome</keyword>
<comment type="similarity">
    <text evidence="1">Belongs to the FemABX family.</text>
</comment>
<evidence type="ECO:0000313" key="9">
    <source>
        <dbReference type="EMBL" id="KRN75695.1"/>
    </source>
</evidence>
<dbReference type="GO" id="GO:0008360">
    <property type="term" value="P:regulation of cell shape"/>
    <property type="evidence" value="ECO:0007669"/>
    <property type="project" value="UniProtKB-KW"/>
</dbReference>
<proteinExistence type="inferred from homology"/>
<evidence type="ECO:0000256" key="5">
    <source>
        <dbReference type="ARBA" id="ARBA00022984"/>
    </source>
</evidence>
<dbReference type="AlphaFoldDB" id="A0A0R2JED2"/>
<keyword evidence="8" id="KW-0175">Coiled coil</keyword>
<evidence type="ECO:0000256" key="8">
    <source>
        <dbReference type="SAM" id="Coils"/>
    </source>
</evidence>
<dbReference type="Gene3D" id="1.20.58.90">
    <property type="match status" value="1"/>
</dbReference>
<dbReference type="InterPro" id="IPR016181">
    <property type="entry name" value="Acyl_CoA_acyltransferase"/>
</dbReference>
<comment type="caution">
    <text evidence="9">The sequence shown here is derived from an EMBL/GenBank/DDBJ whole genome shotgun (WGS) entry which is preliminary data.</text>
</comment>
<feature type="coiled-coil region" evidence="8">
    <location>
        <begin position="243"/>
        <end position="290"/>
    </location>
</feature>
<evidence type="ECO:0000256" key="7">
    <source>
        <dbReference type="ARBA" id="ARBA00023316"/>
    </source>
</evidence>
<keyword evidence="5" id="KW-0573">Peptidoglycan synthesis</keyword>